<sequence>KQQNRLKVMMEKQIPSSIDFLPEVYVQDKNGVRELLSGAVI</sequence>
<proteinExistence type="predicted"/>
<dbReference type="AlphaFoldDB" id="A0A3B0TQ85"/>
<protein>
    <submittedName>
        <fullName evidence="1">Uncharacterized protein</fullName>
    </submittedName>
</protein>
<gene>
    <name evidence="1" type="ORF">MNBD_BACTEROID05-18</name>
</gene>
<accession>A0A3B0TQ85</accession>
<reference evidence="1" key="1">
    <citation type="submission" date="2018-06" db="EMBL/GenBank/DDBJ databases">
        <authorList>
            <person name="Zhirakovskaya E."/>
        </authorList>
    </citation>
    <scope>NUCLEOTIDE SEQUENCE</scope>
</reference>
<evidence type="ECO:0000313" key="1">
    <source>
        <dbReference type="EMBL" id="VAW18860.1"/>
    </source>
</evidence>
<name>A0A3B0TQ85_9ZZZZ</name>
<dbReference type="EMBL" id="UOEN01000437">
    <property type="protein sequence ID" value="VAW18860.1"/>
    <property type="molecule type" value="Genomic_DNA"/>
</dbReference>
<organism evidence="1">
    <name type="scientific">hydrothermal vent metagenome</name>
    <dbReference type="NCBI Taxonomy" id="652676"/>
    <lineage>
        <taxon>unclassified sequences</taxon>
        <taxon>metagenomes</taxon>
        <taxon>ecological metagenomes</taxon>
    </lineage>
</organism>
<feature type="non-terminal residue" evidence="1">
    <location>
        <position position="1"/>
    </location>
</feature>